<gene>
    <name evidence="3" type="ORF">FNH08_21295</name>
</gene>
<protein>
    <submittedName>
        <fullName evidence="3">Caspase family protein</fullName>
    </submittedName>
</protein>
<dbReference type="Proteomes" id="UP000400924">
    <property type="component" value="Unassembled WGS sequence"/>
</dbReference>
<dbReference type="OrthoDB" id="9150676at2"/>
<keyword evidence="4" id="KW-1185">Reference proteome</keyword>
<organism evidence="3 4">
    <name type="scientific">Streptomyces spongiae</name>
    <dbReference type="NCBI Taxonomy" id="565072"/>
    <lineage>
        <taxon>Bacteria</taxon>
        <taxon>Bacillati</taxon>
        <taxon>Actinomycetota</taxon>
        <taxon>Actinomycetes</taxon>
        <taxon>Kitasatosporales</taxon>
        <taxon>Streptomycetaceae</taxon>
        <taxon>Streptomyces</taxon>
    </lineage>
</organism>
<dbReference type="RefSeq" id="WP_152773087.1">
    <property type="nucleotide sequence ID" value="NZ_VJZC01000151.1"/>
</dbReference>
<proteinExistence type="predicted"/>
<reference evidence="3 4" key="1">
    <citation type="submission" date="2019-07" db="EMBL/GenBank/DDBJ databases">
        <title>New species of Amycolatopsis and Streptomyces.</title>
        <authorList>
            <person name="Duangmal K."/>
            <person name="Teo W.F.A."/>
            <person name="Lipun K."/>
        </authorList>
    </citation>
    <scope>NUCLEOTIDE SEQUENCE [LARGE SCALE GENOMIC DNA]</scope>
    <source>
        <strain evidence="3 4">NBRC 106415</strain>
    </source>
</reference>
<dbReference type="Gene3D" id="3.40.50.1460">
    <property type="match status" value="1"/>
</dbReference>
<dbReference type="InterPro" id="IPR045431">
    <property type="entry name" value="EAD2"/>
</dbReference>
<evidence type="ECO:0000313" key="4">
    <source>
        <dbReference type="Proteomes" id="UP000400924"/>
    </source>
</evidence>
<comment type="caution">
    <text evidence="3">The sequence shown here is derived from an EMBL/GenBank/DDBJ whole genome shotgun (WGS) entry which is preliminary data.</text>
</comment>
<sequence>MPPEITPDRIFALVVGIERYAAGPAWDLPGPAHDALRFRDWLLGKGVPERNILLHLDPLSAPGSPPGDTADHSRLRDVLVSRLPALDGDALWVWWGGHGVLDQDEHLRLFCADATTADKRNLDLESMRRSLASDALPGFARQTWIVDACQSFEESYGFHHTLPVETLPAGRRVQAHHQALLLAATRGQRAVNDPARGTGLFSDSVLRALEKAPGPWPDPETLFRDVRERVERLRTERRTEQLPVLSFHSPQRTEHLTAPRTPVPSAPPTERLLTALLAYPMMTDPEERQVMVTELGTRSVERMRRHSRPRTDLIGIIRTLAGQPGELWLLYDAVTLLDDDEARAAALEAAVRACAGPRQRPDGPRTALGQSSDG</sequence>
<dbReference type="EMBL" id="VJZC01000151">
    <property type="protein sequence ID" value="MPY59606.1"/>
    <property type="molecule type" value="Genomic_DNA"/>
</dbReference>
<dbReference type="AlphaFoldDB" id="A0A5N8XKP3"/>
<feature type="region of interest" description="Disordered" evidence="1">
    <location>
        <begin position="354"/>
        <end position="374"/>
    </location>
</feature>
<accession>A0A5N8XKP3</accession>
<evidence type="ECO:0000313" key="3">
    <source>
        <dbReference type="EMBL" id="MPY59606.1"/>
    </source>
</evidence>
<evidence type="ECO:0000256" key="1">
    <source>
        <dbReference type="SAM" id="MobiDB-lite"/>
    </source>
</evidence>
<evidence type="ECO:0000259" key="2">
    <source>
        <dbReference type="Pfam" id="PF19956"/>
    </source>
</evidence>
<feature type="domain" description="Effector-associated" evidence="2">
    <location>
        <begin position="274"/>
        <end position="351"/>
    </location>
</feature>
<name>A0A5N8XKP3_9ACTN</name>
<dbReference type="Pfam" id="PF19956">
    <property type="entry name" value="EAD2"/>
    <property type="match status" value="1"/>
</dbReference>